<evidence type="ECO:0000313" key="2">
    <source>
        <dbReference type="EMBL" id="QQD18842.1"/>
    </source>
</evidence>
<dbReference type="Proteomes" id="UP000596063">
    <property type="component" value="Chromosome"/>
</dbReference>
<evidence type="ECO:0000313" key="3">
    <source>
        <dbReference type="Proteomes" id="UP000596063"/>
    </source>
</evidence>
<evidence type="ECO:0000259" key="1">
    <source>
        <dbReference type="Pfam" id="PF14321"/>
    </source>
</evidence>
<accession>A0A7T4R203</accession>
<keyword evidence="3" id="KW-1185">Reference proteome</keyword>
<reference evidence="2 3" key="1">
    <citation type="submission" date="2020-12" db="EMBL/GenBank/DDBJ databases">
        <authorList>
            <person name="Shan Y."/>
        </authorList>
    </citation>
    <scope>NUCLEOTIDE SEQUENCE [LARGE SCALE GENOMIC DNA]</scope>
    <source>
        <strain evidence="3">csc3.9</strain>
    </source>
</reference>
<proteinExistence type="predicted"/>
<dbReference type="KEGG" id="snan:I6N98_02965"/>
<dbReference type="InterPro" id="IPR025491">
    <property type="entry name" value="DUF4382"/>
</dbReference>
<name>A0A7T4R203_9GAMM</name>
<gene>
    <name evidence="2" type="ORF">I6N98_02965</name>
</gene>
<dbReference type="RefSeq" id="WP_198570328.1">
    <property type="nucleotide sequence ID" value="NZ_CP066167.1"/>
</dbReference>
<feature type="domain" description="DUF4382" evidence="1">
    <location>
        <begin position="40"/>
        <end position="191"/>
    </location>
</feature>
<dbReference type="EMBL" id="CP066167">
    <property type="protein sequence ID" value="QQD18842.1"/>
    <property type="molecule type" value="Genomic_DNA"/>
</dbReference>
<organism evidence="2 3">
    <name type="scientific">Spongiibacter nanhainus</name>
    <dbReference type="NCBI Taxonomy" id="2794344"/>
    <lineage>
        <taxon>Bacteria</taxon>
        <taxon>Pseudomonadati</taxon>
        <taxon>Pseudomonadota</taxon>
        <taxon>Gammaproteobacteria</taxon>
        <taxon>Cellvibrionales</taxon>
        <taxon>Spongiibacteraceae</taxon>
        <taxon>Spongiibacter</taxon>
    </lineage>
</organism>
<sequence>MANYPRYSVKYGVLLSSVVGVSLLAGCGGDGSSGGGSGSTTASFAVTDAPVDDVESIKVTFSRLDLKPAQGDPISVSLDEPVVIDNLLALTGNAAAPIVNDIEVEPGEYQWVRLYVDGGIPDSEVQPEVGNKLDLFIPGQQNGNGNGNPRFLQLNTGFTIAAGSEADFTIDFVLRKGLTKPANSDYYLLRPAMRLVDNVEVGTITGTVDSAIPDSLACVETDADYFGSVYLYEGDLTAEGSAEPDDVYDPGIESGSDDVQDAAGERPVTTANVVFDEDSATLRYEIGFVRANEEGYSLAYSCNAKGDDPATDDDIPYTEVKYTTVEAGGTATVDFSTVPEVPKEPEEGT</sequence>
<dbReference type="Pfam" id="PF14321">
    <property type="entry name" value="DUF4382"/>
    <property type="match status" value="1"/>
</dbReference>
<dbReference type="PROSITE" id="PS51257">
    <property type="entry name" value="PROKAR_LIPOPROTEIN"/>
    <property type="match status" value="1"/>
</dbReference>
<protein>
    <submittedName>
        <fullName evidence="2">DUF4382 domain-containing protein</fullName>
    </submittedName>
</protein>
<dbReference type="AlphaFoldDB" id="A0A7T4R203"/>